<accession>A0A8H4B1U0</accession>
<gene>
    <name evidence="1" type="ORF">F8M41_020415</name>
</gene>
<dbReference type="Proteomes" id="UP000439903">
    <property type="component" value="Unassembled WGS sequence"/>
</dbReference>
<evidence type="ECO:0000313" key="1">
    <source>
        <dbReference type="EMBL" id="KAF0553316.1"/>
    </source>
</evidence>
<dbReference type="EMBL" id="WTPW01000057">
    <property type="protein sequence ID" value="KAF0553316.1"/>
    <property type="molecule type" value="Genomic_DNA"/>
</dbReference>
<proteinExistence type="predicted"/>
<organism evidence="1 2">
    <name type="scientific">Gigaspora margarita</name>
    <dbReference type="NCBI Taxonomy" id="4874"/>
    <lineage>
        <taxon>Eukaryota</taxon>
        <taxon>Fungi</taxon>
        <taxon>Fungi incertae sedis</taxon>
        <taxon>Mucoromycota</taxon>
        <taxon>Glomeromycotina</taxon>
        <taxon>Glomeromycetes</taxon>
        <taxon>Diversisporales</taxon>
        <taxon>Gigasporaceae</taxon>
        <taxon>Gigaspora</taxon>
    </lineage>
</organism>
<name>A0A8H4B1U0_GIGMA</name>
<keyword evidence="2" id="KW-1185">Reference proteome</keyword>
<protein>
    <submittedName>
        <fullName evidence="1">Uncharacterized protein</fullName>
    </submittedName>
</protein>
<dbReference type="AlphaFoldDB" id="A0A8H4B1U0"/>
<reference evidence="1 2" key="1">
    <citation type="journal article" date="2019" name="Environ. Microbiol.">
        <title>At the nexus of three kingdoms: the genome of the mycorrhizal fungus Gigaspora margarita provides insights into plant, endobacterial and fungal interactions.</title>
        <authorList>
            <person name="Venice F."/>
            <person name="Ghignone S."/>
            <person name="Salvioli di Fossalunga A."/>
            <person name="Amselem J."/>
            <person name="Novero M."/>
            <person name="Xianan X."/>
            <person name="Sedzielewska Toro K."/>
            <person name="Morin E."/>
            <person name="Lipzen A."/>
            <person name="Grigoriev I.V."/>
            <person name="Henrissat B."/>
            <person name="Martin F.M."/>
            <person name="Bonfante P."/>
        </authorList>
    </citation>
    <scope>NUCLEOTIDE SEQUENCE [LARGE SCALE GENOMIC DNA]</scope>
    <source>
        <strain evidence="1 2">BEG34</strain>
    </source>
</reference>
<evidence type="ECO:0000313" key="2">
    <source>
        <dbReference type="Proteomes" id="UP000439903"/>
    </source>
</evidence>
<comment type="caution">
    <text evidence="1">The sequence shown here is derived from an EMBL/GenBank/DDBJ whole genome shotgun (WGS) entry which is preliminary data.</text>
</comment>
<sequence length="106" mass="12515">MYHFAKSQLLHKSHNNSSKIGMFVFDHSTNSFIEMLDFLTEIIKPRKKGTGDNFTYYFTYIAYDIRTLRTRYEHKCSTFCDNANDVAIEPKNAFALNKRVEKFVDK</sequence>